<feature type="compositionally biased region" description="Acidic residues" evidence="1">
    <location>
        <begin position="878"/>
        <end position="914"/>
    </location>
</feature>
<dbReference type="Gene3D" id="3.30.50.10">
    <property type="entry name" value="Erythroid Transcription Factor GATA-1, subunit A"/>
    <property type="match status" value="1"/>
</dbReference>
<dbReference type="InterPro" id="IPR013088">
    <property type="entry name" value="Znf_NHR/GATA"/>
</dbReference>
<sequence length="922" mass="99472">MDLTLDSLCDFLTTPCVSPVIHHSTVCKDSPSPPFTPSDSVYSPSGSVSNHTSLAASASASFSSQKPTTTTTIDTPGTTCLPLTLSIPISCHLQWANYPLPPPTLTIYSPKSRSDTCFSPLRTTTRSATPTTTSSFDDLITPSTTELPSDTSVDIGKLLESAALEILTPTSKVFELLESSFHSPDRTTPMGDIKAPSLAAASTATTTRTSYSEQQTEVYDSPTFVDPLDERRTSLVQSESSGENMIAPHVPTMLPPLRSHEVSPHISAYHSTAGYAHNGQYYYSNHSMGHPGSYTYQSSNSSAYTQPKYHTSLYYGSMTTPTTQSTQSTHSDLGTPLTDHHGPDSMNGSGSVGGGYAYSSSQIYGTIQPSAIQSWDQTSRSRLELGTGVSNTSGMLSAPSPRFGNDRKTISPGSIRSDSKVSSGGPMAAAGAGADWTRPSSAMSGLSVDGDHVGSTGISGAESTLIGLGIVPGTVQYTSEAEIKQTDDLKRMCFNCRAIQPPSWRKSVLYLGKILCNMAWCRCVGPLLDNADPGLPLECGIYERTHRRPRPPQNDEQKLRRGSVSAAQIQDLGVDGRSAKMPSARLAVMRENGDEDGDSGQDSPYSTVPSLESYLAPVHRYHPSPYTGKNGLDQWAGVPSGTASIYRRHSQAASKRKTNKHLDHRARRPHHSMSASQSRPSPSSSTAFLRDGASQDSDVHVHGHGHEHGVGHGYGHSSPYAHAYARRSGYISTSSHGLKSRFDHSASLTLGGESNASVSHMGRSIYSASTSTLAYDRPSLHASSSMWENGSRRFSDGQVMLPQPSILDSMDQSQYYQLPYGTTTRMMQDDTGYGNTTTVTGHSGTSSKMRDQASDDDEPDRQEYQRRDDGGRIRDVNENENEDDGDDADEDNDEEDDEEEDEEESDFPDEDDGGEYIPRGRA</sequence>
<dbReference type="Proteomes" id="UP000193218">
    <property type="component" value="Unassembled WGS sequence"/>
</dbReference>
<feature type="compositionally biased region" description="Low complexity" evidence="1">
    <location>
        <begin position="424"/>
        <end position="434"/>
    </location>
</feature>
<feature type="region of interest" description="Disordered" evidence="1">
    <location>
        <begin position="545"/>
        <end position="564"/>
    </location>
</feature>
<comment type="caution">
    <text evidence="2">The sequence shown here is derived from an EMBL/GenBank/DDBJ whole genome shotgun (WGS) entry which is preliminary data.</text>
</comment>
<evidence type="ECO:0000313" key="3">
    <source>
        <dbReference type="Proteomes" id="UP000193218"/>
    </source>
</evidence>
<accession>A0A1Y1UFV8</accession>
<organism evidence="2 3">
    <name type="scientific">Kockovaella imperatae</name>
    <dbReference type="NCBI Taxonomy" id="4999"/>
    <lineage>
        <taxon>Eukaryota</taxon>
        <taxon>Fungi</taxon>
        <taxon>Dikarya</taxon>
        <taxon>Basidiomycota</taxon>
        <taxon>Agaricomycotina</taxon>
        <taxon>Tremellomycetes</taxon>
        <taxon>Tremellales</taxon>
        <taxon>Cuniculitremaceae</taxon>
        <taxon>Kockovaella</taxon>
    </lineage>
</organism>
<dbReference type="GO" id="GO:0006355">
    <property type="term" value="P:regulation of DNA-templated transcription"/>
    <property type="evidence" value="ECO:0007669"/>
    <property type="project" value="InterPro"/>
</dbReference>
<feature type="compositionally biased region" description="Low complexity" evidence="1">
    <location>
        <begin position="672"/>
        <end position="685"/>
    </location>
</feature>
<keyword evidence="3" id="KW-1185">Reference proteome</keyword>
<feature type="compositionally biased region" description="Basic residues" evidence="1">
    <location>
        <begin position="646"/>
        <end position="671"/>
    </location>
</feature>
<evidence type="ECO:0008006" key="4">
    <source>
        <dbReference type="Google" id="ProtNLM"/>
    </source>
</evidence>
<evidence type="ECO:0000256" key="1">
    <source>
        <dbReference type="SAM" id="MobiDB-lite"/>
    </source>
</evidence>
<feature type="compositionally biased region" description="Polar residues" evidence="1">
    <location>
        <begin position="411"/>
        <end position="422"/>
    </location>
</feature>
<dbReference type="OrthoDB" id="515401at2759"/>
<name>A0A1Y1UFV8_9TREE</name>
<feature type="region of interest" description="Disordered" evidence="1">
    <location>
        <begin position="827"/>
        <end position="922"/>
    </location>
</feature>
<feature type="region of interest" description="Disordered" evidence="1">
    <location>
        <begin position="320"/>
        <end position="345"/>
    </location>
</feature>
<feature type="compositionally biased region" description="Basic and acidic residues" evidence="1">
    <location>
        <begin position="861"/>
        <end position="877"/>
    </location>
</feature>
<dbReference type="EMBL" id="NBSH01000007">
    <property type="protein sequence ID" value="ORX36941.1"/>
    <property type="molecule type" value="Genomic_DNA"/>
</dbReference>
<reference evidence="2 3" key="1">
    <citation type="submission" date="2017-03" db="EMBL/GenBank/DDBJ databases">
        <title>Widespread Adenine N6-methylation of Active Genes in Fungi.</title>
        <authorList>
            <consortium name="DOE Joint Genome Institute"/>
            <person name="Mondo S.J."/>
            <person name="Dannebaum R.O."/>
            <person name="Kuo R.C."/>
            <person name="Louie K.B."/>
            <person name="Bewick A.J."/>
            <person name="Labutti K."/>
            <person name="Haridas S."/>
            <person name="Kuo A."/>
            <person name="Salamov A."/>
            <person name="Ahrendt S.R."/>
            <person name="Lau R."/>
            <person name="Bowen B.P."/>
            <person name="Lipzen A."/>
            <person name="Sullivan W."/>
            <person name="Andreopoulos W.B."/>
            <person name="Clum A."/>
            <person name="Lindquist E."/>
            <person name="Daum C."/>
            <person name="Northen T.R."/>
            <person name="Ramamoorthy G."/>
            <person name="Schmitz R.J."/>
            <person name="Gryganskyi A."/>
            <person name="Culley D."/>
            <person name="Magnuson J."/>
            <person name="James T.Y."/>
            <person name="O'Malley M.A."/>
            <person name="Stajich J.E."/>
            <person name="Spatafora J.W."/>
            <person name="Visel A."/>
            <person name="Grigoriev I.V."/>
        </authorList>
    </citation>
    <scope>NUCLEOTIDE SEQUENCE [LARGE SCALE GENOMIC DNA]</scope>
    <source>
        <strain evidence="2 3">NRRL Y-17943</strain>
    </source>
</reference>
<gene>
    <name evidence="2" type="ORF">BD324DRAFT_608911</name>
</gene>
<feature type="region of interest" description="Disordered" evidence="1">
    <location>
        <begin position="646"/>
        <end position="715"/>
    </location>
</feature>
<evidence type="ECO:0000313" key="2">
    <source>
        <dbReference type="EMBL" id="ORX36941.1"/>
    </source>
</evidence>
<dbReference type="GeneID" id="33555937"/>
<protein>
    <recommendedName>
        <fullName evidence="4">GATA-type domain-containing protein</fullName>
    </recommendedName>
</protein>
<dbReference type="AlphaFoldDB" id="A0A1Y1UFV8"/>
<proteinExistence type="predicted"/>
<feature type="region of interest" description="Disordered" evidence="1">
    <location>
        <begin position="386"/>
        <end position="440"/>
    </location>
</feature>
<feature type="compositionally biased region" description="Low complexity" evidence="1">
    <location>
        <begin position="834"/>
        <end position="847"/>
    </location>
</feature>
<feature type="compositionally biased region" description="Low complexity" evidence="1">
    <location>
        <begin position="320"/>
        <end position="329"/>
    </location>
</feature>
<dbReference type="STRING" id="4999.A0A1Y1UFV8"/>
<feature type="compositionally biased region" description="Basic and acidic residues" evidence="1">
    <location>
        <begin position="697"/>
        <end position="710"/>
    </location>
</feature>
<dbReference type="InParanoid" id="A0A1Y1UFV8"/>
<dbReference type="RefSeq" id="XP_021871010.1">
    <property type="nucleotide sequence ID" value="XM_022014129.1"/>
</dbReference>
<dbReference type="GO" id="GO:0008270">
    <property type="term" value="F:zinc ion binding"/>
    <property type="evidence" value="ECO:0007669"/>
    <property type="project" value="InterPro"/>
</dbReference>